<dbReference type="InterPro" id="IPR023214">
    <property type="entry name" value="HAD_sf"/>
</dbReference>
<dbReference type="CDD" id="cd07521">
    <property type="entry name" value="HAD_FCP1-like"/>
    <property type="match status" value="1"/>
</dbReference>
<dbReference type="AlphaFoldDB" id="A0A8H3IN50"/>
<feature type="compositionally biased region" description="Basic and acidic residues" evidence="1">
    <location>
        <begin position="122"/>
        <end position="144"/>
    </location>
</feature>
<dbReference type="InterPro" id="IPR036412">
    <property type="entry name" value="HAD-like_sf"/>
</dbReference>
<feature type="region of interest" description="Disordered" evidence="1">
    <location>
        <begin position="380"/>
        <end position="429"/>
    </location>
</feature>
<feature type="compositionally biased region" description="Polar residues" evidence="1">
    <location>
        <begin position="386"/>
        <end position="399"/>
    </location>
</feature>
<dbReference type="Pfam" id="PF03031">
    <property type="entry name" value="NIF"/>
    <property type="match status" value="1"/>
</dbReference>
<gene>
    <name evidence="3" type="ORF">HETSPECPRED_005777</name>
</gene>
<dbReference type="FunFam" id="3.40.50.1000:FF:000043">
    <property type="entry name" value="General stress response phosphoprotein phosphatase Psr1/2"/>
    <property type="match status" value="1"/>
</dbReference>
<dbReference type="GO" id="GO:0009651">
    <property type="term" value="P:response to salt stress"/>
    <property type="evidence" value="ECO:0007669"/>
    <property type="project" value="UniProtKB-ARBA"/>
</dbReference>
<accession>A0A8H3IN50</accession>
<dbReference type="EMBL" id="CAJPDS010000037">
    <property type="protein sequence ID" value="CAF9925178.1"/>
    <property type="molecule type" value="Genomic_DNA"/>
</dbReference>
<dbReference type="GO" id="GO:0016791">
    <property type="term" value="F:phosphatase activity"/>
    <property type="evidence" value="ECO:0007669"/>
    <property type="project" value="InterPro"/>
</dbReference>
<feature type="compositionally biased region" description="Low complexity" evidence="1">
    <location>
        <begin position="35"/>
        <end position="56"/>
    </location>
</feature>
<keyword evidence="4" id="KW-1185">Reference proteome</keyword>
<dbReference type="GO" id="GO:0034198">
    <property type="term" value="P:cellular response to amino acid starvation"/>
    <property type="evidence" value="ECO:0007669"/>
    <property type="project" value="UniProtKB-ARBA"/>
</dbReference>
<dbReference type="SMART" id="SM00577">
    <property type="entry name" value="CPDc"/>
    <property type="match status" value="1"/>
</dbReference>
<dbReference type="Proteomes" id="UP000664521">
    <property type="component" value="Unassembled WGS sequence"/>
</dbReference>
<comment type="caution">
    <text evidence="3">The sequence shown here is derived from an EMBL/GenBank/DDBJ whole genome shotgun (WGS) entry which is preliminary data.</text>
</comment>
<feature type="compositionally biased region" description="Basic and acidic residues" evidence="1">
    <location>
        <begin position="258"/>
        <end position="277"/>
    </location>
</feature>
<feature type="compositionally biased region" description="Polar residues" evidence="1">
    <location>
        <begin position="279"/>
        <end position="314"/>
    </location>
</feature>
<feature type="region of interest" description="Disordered" evidence="1">
    <location>
        <begin position="1"/>
        <end position="182"/>
    </location>
</feature>
<reference evidence="3" key="1">
    <citation type="submission" date="2021-03" db="EMBL/GenBank/DDBJ databases">
        <authorList>
            <person name="Tagirdzhanova G."/>
        </authorList>
    </citation>
    <scope>NUCLEOTIDE SEQUENCE</scope>
</reference>
<dbReference type="PANTHER" id="PTHR12210">
    <property type="entry name" value="DULLARD PROTEIN PHOSPHATASE"/>
    <property type="match status" value="1"/>
</dbReference>
<dbReference type="NCBIfam" id="TIGR02251">
    <property type="entry name" value="HIF-SF_euk"/>
    <property type="match status" value="1"/>
</dbReference>
<dbReference type="GO" id="GO:1904262">
    <property type="term" value="P:negative regulation of TORC1 signaling"/>
    <property type="evidence" value="ECO:0007669"/>
    <property type="project" value="UniProtKB-ARBA"/>
</dbReference>
<dbReference type="GO" id="GO:0045944">
    <property type="term" value="P:positive regulation of transcription by RNA polymerase II"/>
    <property type="evidence" value="ECO:0007669"/>
    <property type="project" value="UniProtKB-ARBA"/>
</dbReference>
<sequence length="609" mass="65544">MIAEAALIDREDQANSTAVEKDLSDSNTETSNAISPTSPDTFTSPSLSPTSSTSAPEIIPLEEANAIIRRLEDSPASGDDVTIAPDTKEGSQTLGGAGPGIPLRSSSNSQAQTLTSAPAPEKISDELKSSSRRASKDIIREKSRSGSLASRHSKQEKLTGPSLTAQEKAKAGLPAVSSSTAKPKKGKFLSFLNCCGSSDNANLEATEPVVPPRKANVLQSNRDRQATPLGKSNSSGGAVSGPGSKETPVDTIGGTPYTEHKAAEKPKMITQRSKEMTAIENTTVTKTADASDKGMSQQRSNETQNVSSAGNSGPATEIPKEDPLPAQGSASVLPPNPPQAIPIEESVAVQGEAINDRTSQQEQADSDIPMTEAPPIAPEVEESTRNVEPQQNESSNQITLPPPPPRDSQARPTPQRERSPGAERQQWLLPPLQPRFKGKKCLVLDLDETLVHSSFKILHQADFTIPVEIEGQYHNVYVIKRPGVDQFMKRVGELYEVVVFTASVSKYGDPLLDQLDIHKVVHHRLFRESCYNHAGNYVKDLSQVGRDLRETIIIDNSPTSYIFHPQHAVPISSWFSDAHDNELLDLIPVLEDLAGSQVRDVSLVLDVAL</sequence>
<feature type="compositionally biased region" description="Basic and acidic residues" evidence="1">
    <location>
        <begin position="7"/>
        <end position="24"/>
    </location>
</feature>
<feature type="compositionally biased region" description="Polar residues" evidence="1">
    <location>
        <begin position="104"/>
        <end position="116"/>
    </location>
</feature>
<protein>
    <recommendedName>
        <fullName evidence="2">FCP1 homology domain-containing protein</fullName>
    </recommendedName>
</protein>
<name>A0A8H3IN50_9LECA</name>
<dbReference type="InterPro" id="IPR050365">
    <property type="entry name" value="TIM50"/>
</dbReference>
<dbReference type="InterPro" id="IPR004274">
    <property type="entry name" value="FCP1_dom"/>
</dbReference>
<feature type="region of interest" description="Disordered" evidence="1">
    <location>
        <begin position="200"/>
        <end position="340"/>
    </location>
</feature>
<proteinExistence type="predicted"/>
<feature type="compositionally biased region" description="Polar residues" evidence="1">
    <location>
        <begin position="25"/>
        <end position="34"/>
    </location>
</feature>
<evidence type="ECO:0000259" key="2">
    <source>
        <dbReference type="PROSITE" id="PS50969"/>
    </source>
</evidence>
<dbReference type="OrthoDB" id="277011at2759"/>
<evidence type="ECO:0000256" key="1">
    <source>
        <dbReference type="SAM" id="MobiDB-lite"/>
    </source>
</evidence>
<evidence type="ECO:0000313" key="4">
    <source>
        <dbReference type="Proteomes" id="UP000664521"/>
    </source>
</evidence>
<dbReference type="InterPro" id="IPR011948">
    <property type="entry name" value="Dullard_phosphatase"/>
</dbReference>
<organism evidence="3 4">
    <name type="scientific">Heterodermia speciosa</name>
    <dbReference type="NCBI Taxonomy" id="116794"/>
    <lineage>
        <taxon>Eukaryota</taxon>
        <taxon>Fungi</taxon>
        <taxon>Dikarya</taxon>
        <taxon>Ascomycota</taxon>
        <taxon>Pezizomycotina</taxon>
        <taxon>Lecanoromycetes</taxon>
        <taxon>OSLEUM clade</taxon>
        <taxon>Lecanoromycetidae</taxon>
        <taxon>Caliciales</taxon>
        <taxon>Physciaceae</taxon>
        <taxon>Heterodermia</taxon>
    </lineage>
</organism>
<dbReference type="PROSITE" id="PS50969">
    <property type="entry name" value="FCP1"/>
    <property type="match status" value="1"/>
</dbReference>
<dbReference type="SUPFAM" id="SSF56784">
    <property type="entry name" value="HAD-like"/>
    <property type="match status" value="1"/>
</dbReference>
<feature type="domain" description="FCP1 homology" evidence="2">
    <location>
        <begin position="435"/>
        <end position="593"/>
    </location>
</feature>
<dbReference type="Gene3D" id="3.40.50.1000">
    <property type="entry name" value="HAD superfamily/HAD-like"/>
    <property type="match status" value="1"/>
</dbReference>
<evidence type="ECO:0000313" key="3">
    <source>
        <dbReference type="EMBL" id="CAF9925178.1"/>
    </source>
</evidence>